<dbReference type="InterPro" id="IPR007599">
    <property type="entry name" value="DER1"/>
</dbReference>
<dbReference type="Ensembl" id="ENSCJPT00005009604.1">
    <property type="protein sequence ID" value="ENSCJPP00005006051.1"/>
    <property type="gene ID" value="ENSCJPG00005005699.1"/>
</dbReference>
<sequence>MPGKQYNHYMSAGTGVYTKCKCTSVRPRSYGHPHPPVPSACPCPAVTRPLPGCVCAAIMRRAPCSPHRSSPSSHNAAPALADSPQGSLNCRRRGGCRTLGTTRSPFTDGERREEGGRFPPSSSMEWISPTGSRGTQGAVVLSAAWRRGRKSADGSNCAAPRLVVARPFRHRSLSSLSSLSSHSALSSRFLGVLGGGDMSDLGDWFRSIPLITRYWFAGSIAVPLIGKLGLVSPVYLFLWPDAFINRFQIWRPITATFFFPVGPGTGFLYLVNLYFLYQYSSRLETGAFDGRPADYMFMLLFNWICIVITGLAMDMQLLMIPLIMSVLYVWAQLNRDMIVSFWFGTRFKACYLPWVILGFNYIIGGSVINELIGNLVGHLYFFLMFKYPMDLGGRNFLSTPQFLYRWLPNRRGGVSGFGIPPASMRRAAEDQQGGGRHNWGQGFRLVVGLWHYVQPHDDVPPEDFSLCLRKHDLRCGSRNAPSDPRQENRCSVFRQNFPFIVRTVQLMNIPAKD</sequence>
<comment type="similarity">
    <text evidence="2">Belongs to the derlin family.</text>
</comment>
<evidence type="ECO:0000256" key="7">
    <source>
        <dbReference type="SAM" id="MobiDB-lite"/>
    </source>
</evidence>
<keyword evidence="5 8" id="KW-1133">Transmembrane helix</keyword>
<dbReference type="SUPFAM" id="SSF144091">
    <property type="entry name" value="Rhomboid-like"/>
    <property type="match status" value="1"/>
</dbReference>
<gene>
    <name evidence="9" type="primary">DERL1</name>
</gene>
<proteinExistence type="inferred from homology"/>
<evidence type="ECO:0000256" key="2">
    <source>
        <dbReference type="ARBA" id="ARBA00008917"/>
    </source>
</evidence>
<feature type="transmembrane region" description="Helical" evidence="8">
    <location>
        <begin position="351"/>
        <end position="383"/>
    </location>
</feature>
<dbReference type="GO" id="GO:0010498">
    <property type="term" value="P:proteasomal protein catabolic process"/>
    <property type="evidence" value="ECO:0007669"/>
    <property type="project" value="UniProtKB-ARBA"/>
</dbReference>
<protein>
    <submittedName>
        <fullName evidence="9">Derlin 1</fullName>
    </submittedName>
</protein>
<dbReference type="InterPro" id="IPR035952">
    <property type="entry name" value="Rhomboid-like_sf"/>
</dbReference>
<name>A0A8C2T1F7_COTJA</name>
<dbReference type="GeneTree" id="ENSGT00530000063156"/>
<dbReference type="PANTHER" id="PTHR11009">
    <property type="entry name" value="DER1-LIKE PROTEIN, DERLIN"/>
    <property type="match status" value="1"/>
</dbReference>
<evidence type="ECO:0000256" key="1">
    <source>
        <dbReference type="ARBA" id="ARBA00004477"/>
    </source>
</evidence>
<reference evidence="9" key="1">
    <citation type="submission" date="2015-11" db="EMBL/GenBank/DDBJ databases">
        <authorList>
            <consortium name="International Coturnix japonica Genome Analysis Consortium"/>
            <person name="Warren W."/>
            <person name="Burt D.W."/>
            <person name="Antin P.B."/>
            <person name="Lanford R."/>
            <person name="Gros J."/>
            <person name="Wilson R.K."/>
        </authorList>
    </citation>
    <scope>NUCLEOTIDE SEQUENCE [LARGE SCALE GENOMIC DNA]</scope>
</reference>
<organism evidence="9 10">
    <name type="scientific">Coturnix japonica</name>
    <name type="common">Japanese quail</name>
    <name type="synonym">Coturnix coturnix japonica</name>
    <dbReference type="NCBI Taxonomy" id="93934"/>
    <lineage>
        <taxon>Eukaryota</taxon>
        <taxon>Metazoa</taxon>
        <taxon>Chordata</taxon>
        <taxon>Craniata</taxon>
        <taxon>Vertebrata</taxon>
        <taxon>Euteleostomi</taxon>
        <taxon>Archelosauria</taxon>
        <taxon>Archosauria</taxon>
        <taxon>Dinosauria</taxon>
        <taxon>Saurischia</taxon>
        <taxon>Theropoda</taxon>
        <taxon>Coelurosauria</taxon>
        <taxon>Aves</taxon>
        <taxon>Neognathae</taxon>
        <taxon>Galloanserae</taxon>
        <taxon>Galliformes</taxon>
        <taxon>Phasianidae</taxon>
        <taxon>Perdicinae</taxon>
        <taxon>Coturnix</taxon>
    </lineage>
</organism>
<dbReference type="GO" id="GO:0005789">
    <property type="term" value="C:endoplasmic reticulum membrane"/>
    <property type="evidence" value="ECO:0007669"/>
    <property type="project" value="UniProtKB-SubCell"/>
</dbReference>
<feature type="compositionally biased region" description="Polar residues" evidence="7">
    <location>
        <begin position="120"/>
        <end position="131"/>
    </location>
</feature>
<feature type="transmembrane region" description="Helical" evidence="8">
    <location>
        <begin position="298"/>
        <end position="331"/>
    </location>
</feature>
<dbReference type="Pfam" id="PF04511">
    <property type="entry name" value="DER1"/>
    <property type="match status" value="1"/>
</dbReference>
<evidence type="ECO:0000256" key="3">
    <source>
        <dbReference type="ARBA" id="ARBA00022692"/>
    </source>
</evidence>
<feature type="transmembrane region" description="Helical" evidence="8">
    <location>
        <begin position="214"/>
        <end position="237"/>
    </location>
</feature>
<dbReference type="Proteomes" id="UP000694412">
    <property type="component" value="Chromosome 2"/>
</dbReference>
<evidence type="ECO:0000256" key="5">
    <source>
        <dbReference type="ARBA" id="ARBA00022989"/>
    </source>
</evidence>
<evidence type="ECO:0000256" key="6">
    <source>
        <dbReference type="ARBA" id="ARBA00023136"/>
    </source>
</evidence>
<reference evidence="9" key="3">
    <citation type="submission" date="2025-09" db="UniProtKB">
        <authorList>
            <consortium name="Ensembl"/>
        </authorList>
    </citation>
    <scope>IDENTIFICATION</scope>
</reference>
<feature type="region of interest" description="Disordered" evidence="7">
    <location>
        <begin position="99"/>
        <end position="131"/>
    </location>
</feature>
<accession>A0A8C2T1F7</accession>
<feature type="transmembrane region" description="Helical" evidence="8">
    <location>
        <begin position="257"/>
        <end position="277"/>
    </location>
</feature>
<keyword evidence="6 8" id="KW-0472">Membrane</keyword>
<reference evidence="9" key="2">
    <citation type="submission" date="2025-08" db="UniProtKB">
        <authorList>
            <consortium name="Ensembl"/>
        </authorList>
    </citation>
    <scope>IDENTIFICATION</scope>
</reference>
<feature type="compositionally biased region" description="Low complexity" evidence="7">
    <location>
        <begin position="66"/>
        <end position="79"/>
    </location>
</feature>
<keyword evidence="3 8" id="KW-0812">Transmembrane</keyword>
<dbReference type="GO" id="GO:0033554">
    <property type="term" value="P:cellular response to stress"/>
    <property type="evidence" value="ECO:0007669"/>
    <property type="project" value="UniProtKB-ARBA"/>
</dbReference>
<keyword evidence="10" id="KW-1185">Reference proteome</keyword>
<dbReference type="AlphaFoldDB" id="A0A8C2T1F7"/>
<evidence type="ECO:0000313" key="10">
    <source>
        <dbReference type="Proteomes" id="UP000694412"/>
    </source>
</evidence>
<evidence type="ECO:0000256" key="4">
    <source>
        <dbReference type="ARBA" id="ARBA00022824"/>
    </source>
</evidence>
<comment type="subcellular location">
    <subcellularLocation>
        <location evidence="1">Endoplasmic reticulum membrane</location>
        <topology evidence="1">Multi-pass membrane protein</topology>
    </subcellularLocation>
</comment>
<feature type="region of interest" description="Disordered" evidence="7">
    <location>
        <begin position="66"/>
        <end position="86"/>
    </location>
</feature>
<keyword evidence="4" id="KW-0256">Endoplasmic reticulum</keyword>
<evidence type="ECO:0000256" key="8">
    <source>
        <dbReference type="SAM" id="Phobius"/>
    </source>
</evidence>
<evidence type="ECO:0000313" key="9">
    <source>
        <dbReference type="Ensembl" id="ENSCJPP00005006051.1"/>
    </source>
</evidence>